<keyword evidence="2" id="KW-1185">Reference proteome</keyword>
<reference evidence="1" key="1">
    <citation type="submission" date="2023-06" db="EMBL/GenBank/DDBJ databases">
        <authorList>
            <consortium name="Lawrence Berkeley National Laboratory"/>
            <person name="Ahrendt S."/>
            <person name="Sahu N."/>
            <person name="Indic B."/>
            <person name="Wong-Bajracharya J."/>
            <person name="Merenyi Z."/>
            <person name="Ke H.-M."/>
            <person name="Monk M."/>
            <person name="Kocsube S."/>
            <person name="Drula E."/>
            <person name="Lipzen A."/>
            <person name="Balint B."/>
            <person name="Henrissat B."/>
            <person name="Andreopoulos B."/>
            <person name="Martin F.M."/>
            <person name="Harder C.B."/>
            <person name="Rigling D."/>
            <person name="Ford K.L."/>
            <person name="Foster G.D."/>
            <person name="Pangilinan J."/>
            <person name="Papanicolaou A."/>
            <person name="Barry K."/>
            <person name="LaButti K."/>
            <person name="Viragh M."/>
            <person name="Koriabine M."/>
            <person name="Yan M."/>
            <person name="Riley R."/>
            <person name="Champramary S."/>
            <person name="Plett K.L."/>
            <person name="Tsai I.J."/>
            <person name="Slot J."/>
            <person name="Sipos G."/>
            <person name="Plett J."/>
            <person name="Nagy L.G."/>
            <person name="Grigoriev I.V."/>
        </authorList>
    </citation>
    <scope>NUCLEOTIDE SEQUENCE</scope>
    <source>
        <strain evidence="1">CCBAS 213</strain>
    </source>
</reference>
<accession>A0AA39JPY6</accession>
<dbReference type="CDD" id="cd09272">
    <property type="entry name" value="RNase_HI_RT_Ty1"/>
    <property type="match status" value="1"/>
</dbReference>
<gene>
    <name evidence="1" type="ORF">EV420DRAFT_1572149</name>
</gene>
<proteinExistence type="predicted"/>
<dbReference type="EMBL" id="JAUEPS010000049">
    <property type="protein sequence ID" value="KAK0445676.1"/>
    <property type="molecule type" value="Genomic_DNA"/>
</dbReference>
<sequence length="77" mass="8575">MELKYMALVHTTREVIWLRALLIELGLPPDGATTILRMASNEVKVQHCASEENLADIFTKGLPLHEYLSAGILGTRN</sequence>
<name>A0AA39JPY6_ARMTA</name>
<dbReference type="AlphaFoldDB" id="A0AA39JPY6"/>
<dbReference type="Proteomes" id="UP001175211">
    <property type="component" value="Unassembled WGS sequence"/>
</dbReference>
<comment type="caution">
    <text evidence="1">The sequence shown here is derived from an EMBL/GenBank/DDBJ whole genome shotgun (WGS) entry which is preliminary data.</text>
</comment>
<evidence type="ECO:0000313" key="1">
    <source>
        <dbReference type="EMBL" id="KAK0445676.1"/>
    </source>
</evidence>
<dbReference type="RefSeq" id="XP_060325580.1">
    <property type="nucleotide sequence ID" value="XM_060474347.1"/>
</dbReference>
<protein>
    <submittedName>
        <fullName evidence="1">Uncharacterized protein</fullName>
    </submittedName>
</protein>
<evidence type="ECO:0000313" key="2">
    <source>
        <dbReference type="Proteomes" id="UP001175211"/>
    </source>
</evidence>
<dbReference type="GeneID" id="85357895"/>
<organism evidence="1 2">
    <name type="scientific">Armillaria tabescens</name>
    <name type="common">Ringless honey mushroom</name>
    <name type="synonym">Agaricus tabescens</name>
    <dbReference type="NCBI Taxonomy" id="1929756"/>
    <lineage>
        <taxon>Eukaryota</taxon>
        <taxon>Fungi</taxon>
        <taxon>Dikarya</taxon>
        <taxon>Basidiomycota</taxon>
        <taxon>Agaricomycotina</taxon>
        <taxon>Agaricomycetes</taxon>
        <taxon>Agaricomycetidae</taxon>
        <taxon>Agaricales</taxon>
        <taxon>Marasmiineae</taxon>
        <taxon>Physalacriaceae</taxon>
        <taxon>Desarmillaria</taxon>
    </lineage>
</organism>